<evidence type="ECO:0000256" key="17">
    <source>
        <dbReference type="PROSITE-ProRule" id="PRU10141"/>
    </source>
</evidence>
<keyword evidence="8 17" id="KW-0547">Nucleotide-binding</keyword>
<comment type="similarity">
    <text evidence="2">Belongs to the actin family. ARP2 subfamily.</text>
</comment>
<dbReference type="Gene3D" id="3.90.640.10">
    <property type="entry name" value="Actin, Chain A, domain 4"/>
    <property type="match status" value="1"/>
</dbReference>
<dbReference type="GO" id="GO:0005634">
    <property type="term" value="C:nucleus"/>
    <property type="evidence" value="ECO:0007669"/>
    <property type="project" value="TreeGrafter"/>
</dbReference>
<evidence type="ECO:0000256" key="2">
    <source>
        <dbReference type="ARBA" id="ARBA00010121"/>
    </source>
</evidence>
<evidence type="ECO:0000256" key="10">
    <source>
        <dbReference type="ARBA" id="ARBA00022840"/>
    </source>
</evidence>
<protein>
    <recommendedName>
        <fullName evidence="16">Casein kinase II subunit alpha</fullName>
        <ecNumber evidence="4">2.7.11.1</ecNumber>
    </recommendedName>
</protein>
<keyword evidence="10 17" id="KW-0067">ATP-binding</keyword>
<dbReference type="PANTHER" id="PTHR24054:SF0">
    <property type="entry name" value="CASEIN KINASE II SUBUNIT ALPHA"/>
    <property type="match status" value="1"/>
</dbReference>
<gene>
    <name evidence="20" type="ORF">PHYEVI_LOCUS4154</name>
</gene>
<dbReference type="InterPro" id="IPR000719">
    <property type="entry name" value="Prot_kinase_dom"/>
</dbReference>
<dbReference type="GO" id="GO:0005524">
    <property type="term" value="F:ATP binding"/>
    <property type="evidence" value="ECO:0007669"/>
    <property type="project" value="UniProtKB-UniRule"/>
</dbReference>
<dbReference type="InterPro" id="IPR017441">
    <property type="entry name" value="Protein_kinase_ATP_BS"/>
</dbReference>
<evidence type="ECO:0000256" key="9">
    <source>
        <dbReference type="ARBA" id="ARBA00022777"/>
    </source>
</evidence>
<comment type="function">
    <text evidence="15">Casein kinases are operationally defined by their preferential utilization of acidic proteins such as caseins as substrates. The alpha chain contains the catalytic site. May participate in Wnt signaling.</text>
</comment>
<evidence type="ECO:0000256" key="12">
    <source>
        <dbReference type="ARBA" id="ARBA00023212"/>
    </source>
</evidence>
<evidence type="ECO:0000256" key="13">
    <source>
        <dbReference type="ARBA" id="ARBA00047899"/>
    </source>
</evidence>
<keyword evidence="9" id="KW-0418">Kinase</keyword>
<keyword evidence="5" id="KW-0963">Cytoplasm</keyword>
<keyword evidence="7" id="KW-0808">Transferase</keyword>
<keyword evidence="11" id="KW-0009">Actin-binding</keyword>
<evidence type="ECO:0000256" key="15">
    <source>
        <dbReference type="ARBA" id="ARBA00057837"/>
    </source>
</evidence>
<accession>A0A9N9TLU8</accession>
<evidence type="ECO:0000256" key="1">
    <source>
        <dbReference type="ARBA" id="ARBA00004245"/>
    </source>
</evidence>
<dbReference type="SMART" id="SM00268">
    <property type="entry name" value="ACTIN"/>
    <property type="match status" value="1"/>
</dbReference>
<dbReference type="InterPro" id="IPR011009">
    <property type="entry name" value="Kinase-like_dom_sf"/>
</dbReference>
<dbReference type="Gene3D" id="3.30.420.40">
    <property type="match status" value="2"/>
</dbReference>
<evidence type="ECO:0000256" key="16">
    <source>
        <dbReference type="ARBA" id="ARBA00071078"/>
    </source>
</evidence>
<dbReference type="GO" id="GO:0003779">
    <property type="term" value="F:actin binding"/>
    <property type="evidence" value="ECO:0007669"/>
    <property type="project" value="UniProtKB-KW"/>
</dbReference>
<evidence type="ECO:0000256" key="18">
    <source>
        <dbReference type="SAM" id="MobiDB-lite"/>
    </source>
</evidence>
<dbReference type="Proteomes" id="UP001153712">
    <property type="component" value="Chromosome 14"/>
</dbReference>
<evidence type="ECO:0000313" key="21">
    <source>
        <dbReference type="Proteomes" id="UP001153712"/>
    </source>
</evidence>
<dbReference type="SUPFAM" id="SSF56112">
    <property type="entry name" value="Protein kinase-like (PK-like)"/>
    <property type="match status" value="1"/>
</dbReference>
<proteinExistence type="inferred from homology"/>
<dbReference type="Pfam" id="PF00069">
    <property type="entry name" value="Pkinase"/>
    <property type="match status" value="1"/>
</dbReference>
<evidence type="ECO:0000256" key="6">
    <source>
        <dbReference type="ARBA" id="ARBA00022527"/>
    </source>
</evidence>
<dbReference type="Gene3D" id="3.30.200.20">
    <property type="entry name" value="Phosphorylase Kinase, domain 1"/>
    <property type="match status" value="1"/>
</dbReference>
<dbReference type="InterPro" id="IPR008271">
    <property type="entry name" value="Ser/Thr_kinase_AS"/>
</dbReference>
<dbReference type="SMART" id="SM00220">
    <property type="entry name" value="S_TKc"/>
    <property type="match status" value="1"/>
</dbReference>
<comment type="catalytic activity">
    <reaction evidence="13">
        <text>L-threonyl-[protein] + ATP = O-phospho-L-threonyl-[protein] + ADP + H(+)</text>
        <dbReference type="Rhea" id="RHEA:46608"/>
        <dbReference type="Rhea" id="RHEA-COMP:11060"/>
        <dbReference type="Rhea" id="RHEA-COMP:11605"/>
        <dbReference type="ChEBI" id="CHEBI:15378"/>
        <dbReference type="ChEBI" id="CHEBI:30013"/>
        <dbReference type="ChEBI" id="CHEBI:30616"/>
        <dbReference type="ChEBI" id="CHEBI:61977"/>
        <dbReference type="ChEBI" id="CHEBI:456216"/>
        <dbReference type="EC" id="2.7.11.1"/>
    </reaction>
</comment>
<feature type="region of interest" description="Disordered" evidence="18">
    <location>
        <begin position="1"/>
        <end position="54"/>
    </location>
</feature>
<keyword evidence="21" id="KW-1185">Reference proteome</keyword>
<organism evidence="20 21">
    <name type="scientific">Phyllotreta striolata</name>
    <name type="common">Striped flea beetle</name>
    <name type="synonym">Crioceris striolata</name>
    <dbReference type="NCBI Taxonomy" id="444603"/>
    <lineage>
        <taxon>Eukaryota</taxon>
        <taxon>Metazoa</taxon>
        <taxon>Ecdysozoa</taxon>
        <taxon>Arthropoda</taxon>
        <taxon>Hexapoda</taxon>
        <taxon>Insecta</taxon>
        <taxon>Pterygota</taxon>
        <taxon>Neoptera</taxon>
        <taxon>Endopterygota</taxon>
        <taxon>Coleoptera</taxon>
        <taxon>Polyphaga</taxon>
        <taxon>Cucujiformia</taxon>
        <taxon>Chrysomeloidea</taxon>
        <taxon>Chrysomelidae</taxon>
        <taxon>Galerucinae</taxon>
        <taxon>Alticini</taxon>
        <taxon>Phyllotreta</taxon>
    </lineage>
</organism>
<evidence type="ECO:0000256" key="3">
    <source>
        <dbReference type="ARBA" id="ARBA00011270"/>
    </source>
</evidence>
<evidence type="ECO:0000256" key="11">
    <source>
        <dbReference type="ARBA" id="ARBA00023203"/>
    </source>
</evidence>
<keyword evidence="12" id="KW-0206">Cytoskeleton</keyword>
<sequence length="713" mass="82363">MNIDTTNTKDIKENTEQDTEQDNEQDNEQDIEQDNEQDQLENMDENDSDDEIDEETKQSILLTEPQINSQINATINTEKMLQVMFEKYDFAGVQVANQAMLTLYTYGLLSGVVVDSGVGTTRICPIYEDCNLHHLTRGLDIAGRDITRYLIKLMVLRGYAFNDSTDYETVNMMKEKLCYIGYDVKTERRLALETTVLVEPYALPDGRVTKLAGERFEAPEALFQPHLINVEGHGVAEQVFDAIQGADVDKRSVLYKHIVLSGGSTMFPGLSMRLERELNQLYLERVLQNDVRKLDESKIRVNANPWRKHAVFQGGALLAQCMKDDNDYWLSKREYEESGSLLLKKKLIARGLCTPSNSSTRDSKTNQVQTTSKVYSDVLSAKPKTYYEYDNYTPDYEDVDNYSLIKKLGHGKYSVVFEGLHEKRNETVVVKMLKPVRKRKIKREIKILDCLKGGTNIVKLLSVVNVPHTDVTALVFERLAHNEDFKNIYLKLSEADTRYYLYEILKALDYCHSRGIMHRDVKPHNIVVDQNTCKIRLIDWGLAEFYHPRQEYNVRVASRYFKGPELLVDYGYYDYSLDMWSLGCMFASMLFRKEPFFHGIDNYDQLVRIVKVLGTNELNAYLTKYNIAIDKKLQGSLGSHTRKSWQRFVHTEHEYLINDHSLHLLENLLRIDHAERISARDALNHKYFAPVRRKVQAKPSPIAQSRAVLEEAQ</sequence>
<dbReference type="CDD" id="cd14132">
    <property type="entry name" value="STKc_CK2_alpha"/>
    <property type="match status" value="1"/>
</dbReference>
<dbReference type="PANTHER" id="PTHR24054">
    <property type="entry name" value="CASEIN KINASE II SUBUNIT ALPHA"/>
    <property type="match status" value="1"/>
</dbReference>
<dbReference type="EMBL" id="OU900107">
    <property type="protein sequence ID" value="CAG9857754.1"/>
    <property type="molecule type" value="Genomic_DNA"/>
</dbReference>
<dbReference type="SUPFAM" id="SSF53067">
    <property type="entry name" value="Actin-like ATPase domain"/>
    <property type="match status" value="2"/>
</dbReference>
<feature type="domain" description="Protein kinase" evidence="19">
    <location>
        <begin position="402"/>
        <end position="688"/>
    </location>
</feature>
<dbReference type="GO" id="GO:0004674">
    <property type="term" value="F:protein serine/threonine kinase activity"/>
    <property type="evidence" value="ECO:0007669"/>
    <property type="project" value="UniProtKB-KW"/>
</dbReference>
<reference evidence="20" key="1">
    <citation type="submission" date="2022-01" db="EMBL/GenBank/DDBJ databases">
        <authorList>
            <person name="King R."/>
        </authorList>
    </citation>
    <scope>NUCLEOTIDE SEQUENCE</scope>
</reference>
<dbReference type="FunFam" id="1.10.510.10:FF:000059">
    <property type="entry name" value="Casein kinase II subunit alpha"/>
    <property type="match status" value="1"/>
</dbReference>
<dbReference type="InterPro" id="IPR043129">
    <property type="entry name" value="ATPase_NBD"/>
</dbReference>
<evidence type="ECO:0000256" key="7">
    <source>
        <dbReference type="ARBA" id="ARBA00022679"/>
    </source>
</evidence>
<evidence type="ECO:0000313" key="20">
    <source>
        <dbReference type="EMBL" id="CAG9857754.1"/>
    </source>
</evidence>
<dbReference type="InterPro" id="IPR004000">
    <property type="entry name" value="Actin"/>
</dbReference>
<comment type="subunit">
    <text evidence="3">Tetramer of two alpha and two beta chains.</text>
</comment>
<evidence type="ECO:0000256" key="5">
    <source>
        <dbReference type="ARBA" id="ARBA00022490"/>
    </source>
</evidence>
<comment type="subcellular location">
    <subcellularLocation>
        <location evidence="1">Cytoplasm</location>
        <location evidence="1">Cytoskeleton</location>
    </subcellularLocation>
</comment>
<dbReference type="FunFam" id="3.30.200.20:FF:000088">
    <property type="entry name" value="Casein kinase II subunit alpha"/>
    <property type="match status" value="1"/>
</dbReference>
<name>A0A9N9TLU8_PHYSR</name>
<dbReference type="PRINTS" id="PR00190">
    <property type="entry name" value="ACTIN"/>
</dbReference>
<dbReference type="FunFam" id="3.90.640.10:FF:000005">
    <property type="entry name" value="Actin-related protein 2"/>
    <property type="match status" value="1"/>
</dbReference>
<evidence type="ECO:0000256" key="14">
    <source>
        <dbReference type="ARBA" id="ARBA00048679"/>
    </source>
</evidence>
<keyword evidence="6" id="KW-0723">Serine/threonine-protein kinase</keyword>
<dbReference type="PROSITE" id="PS00108">
    <property type="entry name" value="PROTEIN_KINASE_ST"/>
    <property type="match status" value="1"/>
</dbReference>
<dbReference type="InterPro" id="IPR045216">
    <property type="entry name" value="CK2_alpha"/>
</dbReference>
<comment type="catalytic activity">
    <reaction evidence="14">
        <text>L-seryl-[protein] + ATP = O-phospho-L-seryl-[protein] + ADP + H(+)</text>
        <dbReference type="Rhea" id="RHEA:17989"/>
        <dbReference type="Rhea" id="RHEA-COMP:9863"/>
        <dbReference type="Rhea" id="RHEA-COMP:11604"/>
        <dbReference type="ChEBI" id="CHEBI:15378"/>
        <dbReference type="ChEBI" id="CHEBI:29999"/>
        <dbReference type="ChEBI" id="CHEBI:30616"/>
        <dbReference type="ChEBI" id="CHEBI:83421"/>
        <dbReference type="ChEBI" id="CHEBI:456216"/>
        <dbReference type="EC" id="2.7.11.1"/>
    </reaction>
</comment>
<dbReference type="GO" id="GO:0051726">
    <property type="term" value="P:regulation of cell cycle"/>
    <property type="evidence" value="ECO:0007669"/>
    <property type="project" value="TreeGrafter"/>
</dbReference>
<dbReference type="EC" id="2.7.11.1" evidence="4"/>
<dbReference type="Gene3D" id="1.10.510.10">
    <property type="entry name" value="Transferase(Phosphotransferase) domain 1"/>
    <property type="match status" value="1"/>
</dbReference>
<feature type="binding site" evidence="17">
    <location>
        <position position="431"/>
    </location>
    <ligand>
        <name>ATP</name>
        <dbReference type="ChEBI" id="CHEBI:30616"/>
    </ligand>
</feature>
<dbReference type="PROSITE" id="PS00107">
    <property type="entry name" value="PROTEIN_KINASE_ATP"/>
    <property type="match status" value="1"/>
</dbReference>
<dbReference type="OrthoDB" id="10254671at2759"/>
<dbReference type="GO" id="GO:0005956">
    <property type="term" value="C:protein kinase CK2 complex"/>
    <property type="evidence" value="ECO:0007669"/>
    <property type="project" value="TreeGrafter"/>
</dbReference>
<evidence type="ECO:0000256" key="4">
    <source>
        <dbReference type="ARBA" id="ARBA00012513"/>
    </source>
</evidence>
<feature type="compositionally biased region" description="Acidic residues" evidence="18">
    <location>
        <begin position="16"/>
        <end position="54"/>
    </location>
</feature>
<evidence type="ECO:0000259" key="19">
    <source>
        <dbReference type="PROSITE" id="PS50011"/>
    </source>
</evidence>
<evidence type="ECO:0000256" key="8">
    <source>
        <dbReference type="ARBA" id="ARBA00022741"/>
    </source>
</evidence>
<dbReference type="AlphaFoldDB" id="A0A9N9TLU8"/>
<dbReference type="GO" id="GO:0005856">
    <property type="term" value="C:cytoskeleton"/>
    <property type="evidence" value="ECO:0007669"/>
    <property type="project" value="UniProtKB-SubCell"/>
</dbReference>
<dbReference type="GO" id="GO:0005829">
    <property type="term" value="C:cytosol"/>
    <property type="evidence" value="ECO:0007669"/>
    <property type="project" value="TreeGrafter"/>
</dbReference>
<dbReference type="PROSITE" id="PS50011">
    <property type="entry name" value="PROTEIN_KINASE_DOM"/>
    <property type="match status" value="1"/>
</dbReference>
<dbReference type="Pfam" id="PF00022">
    <property type="entry name" value="Actin"/>
    <property type="match status" value="1"/>
</dbReference>